<evidence type="ECO:0000313" key="1">
    <source>
        <dbReference type="EMBL" id="CAG8466724.1"/>
    </source>
</evidence>
<proteinExistence type="predicted"/>
<comment type="caution">
    <text evidence="1">The sequence shown here is derived from an EMBL/GenBank/DDBJ whole genome shotgun (WGS) entry which is preliminary data.</text>
</comment>
<gene>
    <name evidence="1" type="ORF">AMORRO_LOCUS1663</name>
</gene>
<feature type="non-terminal residue" evidence="1">
    <location>
        <position position="1"/>
    </location>
</feature>
<dbReference type="AlphaFoldDB" id="A0A9N8VU75"/>
<dbReference type="Proteomes" id="UP000789342">
    <property type="component" value="Unassembled WGS sequence"/>
</dbReference>
<accession>A0A9N8VU75</accession>
<sequence>SSNYKSNNSSGMSYSKFNVLLIKQVSCRVSRRSWITTISKEMWNSAC</sequence>
<reference evidence="1" key="1">
    <citation type="submission" date="2021-06" db="EMBL/GenBank/DDBJ databases">
        <authorList>
            <person name="Kallberg Y."/>
            <person name="Tangrot J."/>
            <person name="Rosling A."/>
        </authorList>
    </citation>
    <scope>NUCLEOTIDE SEQUENCE</scope>
    <source>
        <strain evidence="1">CL551</strain>
    </source>
</reference>
<keyword evidence="2" id="KW-1185">Reference proteome</keyword>
<dbReference type="EMBL" id="CAJVPV010000633">
    <property type="protein sequence ID" value="CAG8466724.1"/>
    <property type="molecule type" value="Genomic_DNA"/>
</dbReference>
<name>A0A9N8VU75_9GLOM</name>
<organism evidence="1 2">
    <name type="scientific">Acaulospora morrowiae</name>
    <dbReference type="NCBI Taxonomy" id="94023"/>
    <lineage>
        <taxon>Eukaryota</taxon>
        <taxon>Fungi</taxon>
        <taxon>Fungi incertae sedis</taxon>
        <taxon>Mucoromycota</taxon>
        <taxon>Glomeromycotina</taxon>
        <taxon>Glomeromycetes</taxon>
        <taxon>Diversisporales</taxon>
        <taxon>Acaulosporaceae</taxon>
        <taxon>Acaulospora</taxon>
    </lineage>
</organism>
<protein>
    <submittedName>
        <fullName evidence="1">469_t:CDS:1</fullName>
    </submittedName>
</protein>
<evidence type="ECO:0000313" key="2">
    <source>
        <dbReference type="Proteomes" id="UP000789342"/>
    </source>
</evidence>